<dbReference type="EMBL" id="QGNW01001939">
    <property type="protein sequence ID" value="RVW27772.1"/>
    <property type="molecule type" value="Genomic_DNA"/>
</dbReference>
<protein>
    <submittedName>
        <fullName evidence="3">Large proline-rich protein BAG6</fullName>
    </submittedName>
</protein>
<dbReference type="Pfam" id="PF00240">
    <property type="entry name" value="ubiquitin"/>
    <property type="match status" value="1"/>
</dbReference>
<dbReference type="SMART" id="SM00213">
    <property type="entry name" value="UBQ"/>
    <property type="match status" value="1"/>
</dbReference>
<feature type="region of interest" description="Disordered" evidence="1">
    <location>
        <begin position="96"/>
        <end position="129"/>
    </location>
</feature>
<dbReference type="FunFam" id="3.10.20.90:FF:000154">
    <property type="entry name" value="Large proline-rich protein BAG6"/>
    <property type="match status" value="1"/>
</dbReference>
<dbReference type="PROSITE" id="PS50053">
    <property type="entry name" value="UBIQUITIN_2"/>
    <property type="match status" value="1"/>
</dbReference>
<dbReference type="Gene3D" id="3.10.20.90">
    <property type="entry name" value="Phosphatidylinositol 3-kinase Catalytic Subunit, Chain A, domain 1"/>
    <property type="match status" value="1"/>
</dbReference>
<feature type="region of interest" description="Disordered" evidence="1">
    <location>
        <begin position="223"/>
        <end position="257"/>
    </location>
</feature>
<dbReference type="AlphaFoldDB" id="A0A438CX56"/>
<organism evidence="3 4">
    <name type="scientific">Vitis vinifera</name>
    <name type="common">Grape</name>
    <dbReference type="NCBI Taxonomy" id="29760"/>
    <lineage>
        <taxon>Eukaryota</taxon>
        <taxon>Viridiplantae</taxon>
        <taxon>Streptophyta</taxon>
        <taxon>Embryophyta</taxon>
        <taxon>Tracheophyta</taxon>
        <taxon>Spermatophyta</taxon>
        <taxon>Magnoliopsida</taxon>
        <taxon>eudicotyledons</taxon>
        <taxon>Gunneridae</taxon>
        <taxon>Pentapetalae</taxon>
        <taxon>rosids</taxon>
        <taxon>Vitales</taxon>
        <taxon>Vitaceae</taxon>
        <taxon>Viteae</taxon>
        <taxon>Vitis</taxon>
    </lineage>
</organism>
<comment type="caution">
    <text evidence="3">The sequence shown here is derived from an EMBL/GenBank/DDBJ whole genome shotgun (WGS) entry which is preliminary data.</text>
</comment>
<dbReference type="PANTHER" id="PTHR15204">
    <property type="entry name" value="LARGE PROLINE-RICH PROTEIN BAG6"/>
    <property type="match status" value="1"/>
</dbReference>
<dbReference type="InterPro" id="IPR029071">
    <property type="entry name" value="Ubiquitin-like_domsf"/>
</dbReference>
<feature type="compositionally biased region" description="Low complexity" evidence="1">
    <location>
        <begin position="99"/>
        <end position="109"/>
    </location>
</feature>
<dbReference type="PANTHER" id="PTHR15204:SF5">
    <property type="entry name" value="LARGE PROLINE-RICH PROTEIN BAG6 ISOFORM X1"/>
    <property type="match status" value="1"/>
</dbReference>
<feature type="domain" description="Ubiquitin-like" evidence="2">
    <location>
        <begin position="24"/>
        <end position="99"/>
    </location>
</feature>
<dbReference type="SUPFAM" id="SSF54236">
    <property type="entry name" value="Ubiquitin-like"/>
    <property type="match status" value="1"/>
</dbReference>
<evidence type="ECO:0000259" key="2">
    <source>
        <dbReference type="PROSITE" id="PS50053"/>
    </source>
</evidence>
<feature type="compositionally biased region" description="Polar residues" evidence="1">
    <location>
        <begin position="240"/>
        <end position="257"/>
    </location>
</feature>
<evidence type="ECO:0000256" key="1">
    <source>
        <dbReference type="SAM" id="MobiDB-lite"/>
    </source>
</evidence>
<name>A0A438CX56_VITVI</name>
<dbReference type="PRINTS" id="PR00348">
    <property type="entry name" value="UBIQUITIN"/>
</dbReference>
<evidence type="ECO:0000313" key="4">
    <source>
        <dbReference type="Proteomes" id="UP000288805"/>
    </source>
</evidence>
<reference evidence="3 4" key="1">
    <citation type="journal article" date="2018" name="PLoS Genet.">
        <title>Population sequencing reveals clonal diversity and ancestral inbreeding in the grapevine cultivar Chardonnay.</title>
        <authorList>
            <person name="Roach M.J."/>
            <person name="Johnson D.L."/>
            <person name="Bohlmann J."/>
            <person name="van Vuuren H.J."/>
            <person name="Jones S.J."/>
            <person name="Pretorius I.S."/>
            <person name="Schmidt S.A."/>
            <person name="Borneman A.R."/>
        </authorList>
    </citation>
    <scope>NUCLEOTIDE SEQUENCE [LARGE SCALE GENOMIC DNA]</scope>
    <source>
        <strain evidence="4">cv. Chardonnay</strain>
        <tissue evidence="3">Leaf</tissue>
    </source>
</reference>
<gene>
    <name evidence="3" type="primary">Bag6</name>
    <name evidence="3" type="ORF">CK203_106846</name>
</gene>
<feature type="compositionally biased region" description="Polar residues" evidence="1">
    <location>
        <begin position="110"/>
        <end position="120"/>
    </location>
</feature>
<dbReference type="InterPro" id="IPR019956">
    <property type="entry name" value="Ubiquitin_dom"/>
</dbReference>
<evidence type="ECO:0000313" key="3">
    <source>
        <dbReference type="EMBL" id="RVW27772.1"/>
    </source>
</evidence>
<proteinExistence type="predicted"/>
<sequence>MADQYSCEGSSLSPVSGDCSESTVELNVKTLDSRIHSFHVNKNLPVSLFKEKIANEIGVPVEQQRLIFRGKVLKDDQLLAEYHVENGHTLHLVARDPTQSQPSSGQSSGETNGNNGSRGNDANAGGPRARVGQISHSVVLGTFNVGEQAEGIVPDLTRVIGAVLNSFGIGTQTTNTATGGAQPNTQNNHQSEALSCHGGKFLRIWCYRFSLFRCSPFRQAISSNAPGQASQGIEVDGTHGNANGQRQEGNQAQPSQPFQSLPQVMQFPVPGGAGPAPQIQPIPDSLHTLSEFMNRMGLSLSHNVYQPNSSPTNADIPRVELPSNSRGLPTPEALSIVMRQAERLLSGNAVAALSHIAGRVEQEGASTDPTIRDEIQTEAMQVGLAMQHLGVLLLELGRTILTLRMGQSPDESSVNAGPAVYISPSGPNPIMVQDLIEYLICKPYACGGRDDHFDVAVVSHPENAIMSLPERGKLRGCIWERCKGITSWIRFGDVSLSRLLAGIETCCRGRDDRGWSLVWEEEGRKYRLERRSNEEGRFLLFSVRDLEAKRFCLIFPVGKGLSGGWNILANKLREVGVVPIGGLKNPLSIEVLKKEKEPEPRIYADVAKSKMGRLGDKVWLELGRRVKPERLE</sequence>
<dbReference type="Proteomes" id="UP000288805">
    <property type="component" value="Unassembled WGS sequence"/>
</dbReference>
<dbReference type="InterPro" id="IPR000626">
    <property type="entry name" value="Ubiquitin-like_dom"/>
</dbReference>
<accession>A0A438CX56</accession>